<dbReference type="PANTHER" id="PTHR38779:SF2">
    <property type="entry name" value="TYPE II SECRETION SYSTEM PROTEIN I-RELATED"/>
    <property type="match status" value="1"/>
</dbReference>
<dbReference type="RefSeq" id="WP_127682842.1">
    <property type="nucleotide sequence ID" value="NZ_SACM01000002.1"/>
</dbReference>
<protein>
    <submittedName>
        <fullName evidence="7">Type IV pilus modification protein PilV</fullName>
    </submittedName>
</protein>
<dbReference type="InterPro" id="IPR010052">
    <property type="entry name" value="T2SS_protein-GspI"/>
</dbReference>
<organism evidence="7 8">
    <name type="scientific">Inhella crocodyli</name>
    <dbReference type="NCBI Taxonomy" id="2499851"/>
    <lineage>
        <taxon>Bacteria</taxon>
        <taxon>Pseudomonadati</taxon>
        <taxon>Pseudomonadota</taxon>
        <taxon>Betaproteobacteria</taxon>
        <taxon>Burkholderiales</taxon>
        <taxon>Sphaerotilaceae</taxon>
        <taxon>Inhella</taxon>
    </lineage>
</organism>
<evidence type="ECO:0000313" key="7">
    <source>
        <dbReference type="EMBL" id="RVT86346.1"/>
    </source>
</evidence>
<dbReference type="InterPro" id="IPR013362">
    <property type="entry name" value="Pilus_4_PilV"/>
</dbReference>
<evidence type="ECO:0000256" key="4">
    <source>
        <dbReference type="ARBA" id="ARBA00022989"/>
    </source>
</evidence>
<evidence type="ECO:0000256" key="3">
    <source>
        <dbReference type="ARBA" id="ARBA00022692"/>
    </source>
</evidence>
<evidence type="ECO:0000256" key="1">
    <source>
        <dbReference type="ARBA" id="ARBA00004167"/>
    </source>
</evidence>
<dbReference type="AlphaFoldDB" id="A0A3S2V1X8"/>
<proteinExistence type="predicted"/>
<keyword evidence="5 6" id="KW-0472">Membrane</keyword>
<dbReference type="Proteomes" id="UP000288587">
    <property type="component" value="Unassembled WGS sequence"/>
</dbReference>
<dbReference type="GO" id="GO:0015627">
    <property type="term" value="C:type II protein secretion system complex"/>
    <property type="evidence" value="ECO:0007669"/>
    <property type="project" value="InterPro"/>
</dbReference>
<keyword evidence="8" id="KW-1185">Reference proteome</keyword>
<dbReference type="EMBL" id="SACM01000002">
    <property type="protein sequence ID" value="RVT86346.1"/>
    <property type="molecule type" value="Genomic_DNA"/>
</dbReference>
<comment type="caution">
    <text evidence="7">The sequence shown here is derived from an EMBL/GenBank/DDBJ whole genome shotgun (WGS) entry which is preliminary data.</text>
</comment>
<evidence type="ECO:0000256" key="2">
    <source>
        <dbReference type="ARBA" id="ARBA00022481"/>
    </source>
</evidence>
<reference evidence="7 8" key="1">
    <citation type="submission" date="2019-01" db="EMBL/GenBank/DDBJ databases">
        <authorList>
            <person name="Chen W.-M."/>
        </authorList>
    </citation>
    <scope>NUCLEOTIDE SEQUENCE [LARGE SCALE GENOMIC DNA]</scope>
    <source>
        <strain evidence="7 8">CCP-18</strain>
    </source>
</reference>
<feature type="transmembrane region" description="Helical" evidence="6">
    <location>
        <begin position="20"/>
        <end position="40"/>
    </location>
</feature>
<dbReference type="PANTHER" id="PTHR38779">
    <property type="entry name" value="TYPE II SECRETION SYSTEM PROTEIN I-RELATED"/>
    <property type="match status" value="1"/>
</dbReference>
<dbReference type="GO" id="GO:0015628">
    <property type="term" value="P:protein secretion by the type II secretion system"/>
    <property type="evidence" value="ECO:0007669"/>
    <property type="project" value="InterPro"/>
</dbReference>
<gene>
    <name evidence="7" type="primary">pilV</name>
    <name evidence="7" type="ORF">EOD73_09990</name>
</gene>
<name>A0A3S2V1X8_9BURK</name>
<sequence length="162" mass="17254">MLAIHPRHRSGLQAQQGFMLLEVLVAILIFAVGILGLVGLQANAVQQSGMAKARADASLLANELVGQMWSGPRDFATLQAQFDSDNAGAGYAAWRARVAATLPQVGTYAPIVDVQQVNPLPASAPGVGITASSRITITVRWRMPSDTTADPVRNYTMVTEIR</sequence>
<dbReference type="NCBIfam" id="TIGR02523">
    <property type="entry name" value="type_IV_pilV"/>
    <property type="match status" value="1"/>
</dbReference>
<dbReference type="OrthoDB" id="193195at2"/>
<keyword evidence="2" id="KW-0488">Methylation</keyword>
<evidence type="ECO:0000256" key="5">
    <source>
        <dbReference type="ARBA" id="ARBA00023136"/>
    </source>
</evidence>
<keyword evidence="3 6" id="KW-0812">Transmembrane</keyword>
<accession>A0A3S2V1X8</accession>
<evidence type="ECO:0000256" key="6">
    <source>
        <dbReference type="SAM" id="Phobius"/>
    </source>
</evidence>
<keyword evidence="4 6" id="KW-1133">Transmembrane helix</keyword>
<evidence type="ECO:0000313" key="8">
    <source>
        <dbReference type="Proteomes" id="UP000288587"/>
    </source>
</evidence>
<dbReference type="GO" id="GO:0016020">
    <property type="term" value="C:membrane"/>
    <property type="evidence" value="ECO:0007669"/>
    <property type="project" value="UniProtKB-SubCell"/>
</dbReference>
<comment type="subcellular location">
    <subcellularLocation>
        <location evidence="1">Membrane</location>
        <topology evidence="1">Single-pass membrane protein</topology>
    </subcellularLocation>
</comment>